<evidence type="ECO:0000256" key="1">
    <source>
        <dbReference type="SAM" id="MobiDB-lite"/>
    </source>
</evidence>
<feature type="compositionally biased region" description="Low complexity" evidence="1">
    <location>
        <begin position="308"/>
        <end position="321"/>
    </location>
</feature>
<feature type="region of interest" description="Disordered" evidence="1">
    <location>
        <begin position="254"/>
        <end position="327"/>
    </location>
</feature>
<keyword evidence="3" id="KW-1185">Reference proteome</keyword>
<comment type="caution">
    <text evidence="2">The sequence shown here is derived from an EMBL/GenBank/DDBJ whole genome shotgun (WGS) entry which is preliminary data.</text>
</comment>
<evidence type="ECO:0008006" key="4">
    <source>
        <dbReference type="Google" id="ProtNLM"/>
    </source>
</evidence>
<proteinExistence type="predicted"/>
<dbReference type="Proteomes" id="UP001600888">
    <property type="component" value="Unassembled WGS sequence"/>
</dbReference>
<feature type="compositionally biased region" description="Low complexity" evidence="1">
    <location>
        <begin position="290"/>
        <end position="301"/>
    </location>
</feature>
<dbReference type="PANTHER" id="PTHR36182:SF2">
    <property type="entry name" value="LYTIC POLYSACCHARIDE MONOOXYGENASE"/>
    <property type="match status" value="1"/>
</dbReference>
<accession>A0ABR4EQR9</accession>
<organism evidence="2 3">
    <name type="scientific">Diaporthe vaccinii</name>
    <dbReference type="NCBI Taxonomy" id="105482"/>
    <lineage>
        <taxon>Eukaryota</taxon>
        <taxon>Fungi</taxon>
        <taxon>Dikarya</taxon>
        <taxon>Ascomycota</taxon>
        <taxon>Pezizomycotina</taxon>
        <taxon>Sordariomycetes</taxon>
        <taxon>Sordariomycetidae</taxon>
        <taxon>Diaporthales</taxon>
        <taxon>Diaporthaceae</taxon>
        <taxon>Diaporthe</taxon>
        <taxon>Diaporthe eres species complex</taxon>
    </lineage>
</organism>
<dbReference type="EMBL" id="JBAWTH010000034">
    <property type="protein sequence ID" value="KAL2284774.1"/>
    <property type="molecule type" value="Genomic_DNA"/>
</dbReference>
<gene>
    <name evidence="2" type="ORF">FJTKL_08619</name>
</gene>
<evidence type="ECO:0000313" key="2">
    <source>
        <dbReference type="EMBL" id="KAL2284774.1"/>
    </source>
</evidence>
<evidence type="ECO:0000313" key="3">
    <source>
        <dbReference type="Proteomes" id="UP001600888"/>
    </source>
</evidence>
<dbReference type="Gene3D" id="2.70.50.70">
    <property type="match status" value="1"/>
</dbReference>
<dbReference type="PANTHER" id="PTHR36182">
    <property type="entry name" value="PROTEIN, PUTATIVE (AFU_ORTHOLOGUE AFUA_6G10930)-RELATED"/>
    <property type="match status" value="1"/>
</dbReference>
<protein>
    <recommendedName>
        <fullName evidence="4">Endoglucanase</fullName>
    </recommendedName>
</protein>
<sequence length="327" mass="33783">MLFSTTQTLSKLDLHLTKMAATHRFHLATTILALFLSQLSIAGELVARHIELVTPQPFVFNEFGPTNPVSPDGSDYPCKVPQGQSFKMSSAPTEMVIGEDQTVSFNGTAVHGGGSCQFALAEGLEPTKESVWKVIQSIEGGCPKANIEGNLQDGQSPDEYTFTIPDDFTPGDYTFAWTWVNRIGGQPEFYMNCAPIKVKAGGGSKRIAKDRRIAYDRRQSTYPDLFLANIGEASNGCDTSEALAQQVAIQYPSPGGNVLTPNGPDGLFKQPCDGNPRNNGAGGSGGGSSGSAATGGAAPSATGGGAAGAAPTGTSGQTASGPSGGAS</sequence>
<name>A0ABR4EQR9_9PEZI</name>
<reference evidence="2 3" key="1">
    <citation type="submission" date="2024-03" db="EMBL/GenBank/DDBJ databases">
        <title>A high-quality draft genome sequence of Diaporthe vaccinii, a causative agent of upright dieback and viscid rot disease in cranberry plants.</title>
        <authorList>
            <person name="Sarrasin M."/>
            <person name="Lang B.F."/>
            <person name="Burger G."/>
        </authorList>
    </citation>
    <scope>NUCLEOTIDE SEQUENCE [LARGE SCALE GENOMIC DNA]</scope>
    <source>
        <strain evidence="2 3">IS7</strain>
    </source>
</reference>
<feature type="compositionally biased region" description="Gly residues" evidence="1">
    <location>
        <begin position="280"/>
        <end position="289"/>
    </location>
</feature>